<proteinExistence type="predicted"/>
<dbReference type="Pfam" id="PF01590">
    <property type="entry name" value="GAF"/>
    <property type="match status" value="1"/>
</dbReference>
<sequence length="132" mass="14903">MQSILSGTASATGENFFPALAKNLAKALDVPYVFVWEKINDPIPRLRSLAFWSTDRFVKNFEADLENTPCNTVLESQQLCYYPKDLQQYFPNNPLLEQLDAESYIGAPLFDVDQNVIGNLSIVDVKPLQTDK</sequence>
<feature type="domain" description="GAF" evidence="1">
    <location>
        <begin position="15"/>
        <end position="127"/>
    </location>
</feature>
<dbReference type="InterPro" id="IPR029016">
    <property type="entry name" value="GAF-like_dom_sf"/>
</dbReference>
<dbReference type="Proteomes" id="UP001301728">
    <property type="component" value="Unassembled WGS sequence"/>
</dbReference>
<evidence type="ECO:0000259" key="1">
    <source>
        <dbReference type="Pfam" id="PF01590"/>
    </source>
</evidence>
<dbReference type="RefSeq" id="WP_323272420.1">
    <property type="nucleotide sequence ID" value="NZ_JAYGHT010000019.1"/>
</dbReference>
<protein>
    <submittedName>
        <fullName evidence="2">GAF domain-containing protein</fullName>
    </submittedName>
</protein>
<comment type="caution">
    <text evidence="2">The sequence shown here is derived from an EMBL/GenBank/DDBJ whole genome shotgun (WGS) entry which is preliminary data.</text>
</comment>
<keyword evidence="3" id="KW-1185">Reference proteome</keyword>
<evidence type="ECO:0000313" key="3">
    <source>
        <dbReference type="Proteomes" id="UP001301728"/>
    </source>
</evidence>
<evidence type="ECO:0000313" key="2">
    <source>
        <dbReference type="EMBL" id="MEA5518976.1"/>
    </source>
</evidence>
<dbReference type="EMBL" id="JAYGHT010000019">
    <property type="protein sequence ID" value="MEA5518976.1"/>
    <property type="molecule type" value="Genomic_DNA"/>
</dbReference>
<dbReference type="SUPFAM" id="SSF55781">
    <property type="entry name" value="GAF domain-like"/>
    <property type="match status" value="1"/>
</dbReference>
<name>A0ABU5TWE0_9CYAN</name>
<organism evidence="2 3">
    <name type="scientific">Limnoraphis robusta CCNP1315</name>
    <dbReference type="NCBI Taxonomy" id="3110306"/>
    <lineage>
        <taxon>Bacteria</taxon>
        <taxon>Bacillati</taxon>
        <taxon>Cyanobacteriota</taxon>
        <taxon>Cyanophyceae</taxon>
        <taxon>Oscillatoriophycideae</taxon>
        <taxon>Oscillatoriales</taxon>
        <taxon>Sirenicapillariaceae</taxon>
        <taxon>Limnoraphis</taxon>
    </lineage>
</organism>
<accession>A0ABU5TWE0</accession>
<dbReference type="InterPro" id="IPR003018">
    <property type="entry name" value="GAF"/>
</dbReference>
<gene>
    <name evidence="2" type="ORF">VB854_08445</name>
</gene>
<reference evidence="2 3" key="1">
    <citation type="submission" date="2023-12" db="EMBL/GenBank/DDBJ databases">
        <title>Baltic Sea Cyanobacteria.</title>
        <authorList>
            <person name="Delbaje E."/>
            <person name="Fewer D.P."/>
            <person name="Shishido T.K."/>
        </authorList>
    </citation>
    <scope>NUCLEOTIDE SEQUENCE [LARGE SCALE GENOMIC DNA]</scope>
    <source>
        <strain evidence="2 3">CCNP 1315</strain>
    </source>
</reference>
<dbReference type="Gene3D" id="3.30.450.40">
    <property type="match status" value="1"/>
</dbReference>